<dbReference type="GO" id="GO:0004519">
    <property type="term" value="F:endonuclease activity"/>
    <property type="evidence" value="ECO:0007669"/>
    <property type="project" value="UniProtKB-KW"/>
</dbReference>
<evidence type="ECO:0000256" key="9">
    <source>
        <dbReference type="ARBA" id="ARBA00023172"/>
    </source>
</evidence>
<dbReference type="InterPro" id="IPR057670">
    <property type="entry name" value="SH3_retrovirus"/>
</dbReference>
<gene>
    <name evidence="11" type="ORF">AVEN_12248_1</name>
</gene>
<dbReference type="GO" id="GO:0006310">
    <property type="term" value="P:DNA recombination"/>
    <property type="evidence" value="ECO:0007669"/>
    <property type="project" value="UniProtKB-KW"/>
</dbReference>
<keyword evidence="9" id="KW-0233">DNA recombination</keyword>
<dbReference type="AlphaFoldDB" id="A0A4Y2UD12"/>
<evidence type="ECO:0000256" key="2">
    <source>
        <dbReference type="ARBA" id="ARBA00022723"/>
    </source>
</evidence>
<protein>
    <recommendedName>
        <fullName evidence="10">Retroviral polymerase SH3-like domain-containing protein</fullName>
    </recommendedName>
</protein>
<dbReference type="GO" id="GO:0015074">
    <property type="term" value="P:DNA integration"/>
    <property type="evidence" value="ECO:0007669"/>
    <property type="project" value="UniProtKB-KW"/>
</dbReference>
<evidence type="ECO:0000256" key="1">
    <source>
        <dbReference type="ARBA" id="ARBA00022722"/>
    </source>
</evidence>
<dbReference type="GO" id="GO:0003964">
    <property type="term" value="F:RNA-directed DNA polymerase activity"/>
    <property type="evidence" value="ECO:0007669"/>
    <property type="project" value="UniProtKB-KW"/>
</dbReference>
<dbReference type="Pfam" id="PF25597">
    <property type="entry name" value="SH3_retrovirus"/>
    <property type="match status" value="1"/>
</dbReference>
<organism evidence="11 12">
    <name type="scientific">Araneus ventricosus</name>
    <name type="common">Orbweaver spider</name>
    <name type="synonym">Epeira ventricosa</name>
    <dbReference type="NCBI Taxonomy" id="182803"/>
    <lineage>
        <taxon>Eukaryota</taxon>
        <taxon>Metazoa</taxon>
        <taxon>Ecdysozoa</taxon>
        <taxon>Arthropoda</taxon>
        <taxon>Chelicerata</taxon>
        <taxon>Arachnida</taxon>
        <taxon>Araneae</taxon>
        <taxon>Araneomorphae</taxon>
        <taxon>Entelegynae</taxon>
        <taxon>Araneoidea</taxon>
        <taxon>Araneidae</taxon>
        <taxon>Araneus</taxon>
    </lineage>
</organism>
<evidence type="ECO:0000256" key="5">
    <source>
        <dbReference type="ARBA" id="ARBA00022842"/>
    </source>
</evidence>
<keyword evidence="4" id="KW-0378">Hydrolase</keyword>
<evidence type="ECO:0000256" key="6">
    <source>
        <dbReference type="ARBA" id="ARBA00022908"/>
    </source>
</evidence>
<keyword evidence="1" id="KW-0540">Nuclease</keyword>
<keyword evidence="8" id="KW-0239">DNA-directed DNA polymerase</keyword>
<evidence type="ECO:0000259" key="10">
    <source>
        <dbReference type="Pfam" id="PF25597"/>
    </source>
</evidence>
<sequence length="242" mass="28128">MVFLSDIIEGIRAFLHESKLPRNLWAEFLNTQNYLRNRFPHKALKGEVPLNVRSDEEFSVRHFKMIGCVDYVFIPKRYINKLKPNAQKGIMIGYALNTLGYRIFFPQSGKVTETKHVKFNELILGVDSNVQMKDNKFKMIDSFSDFELSSNETKMPELSDKTECDWKRACVTRHKDNFDFSPKLILNDNEPNAIGTQLDDFSTDIEDISDSEAQLVDIKIPKNFKESQTVPERENWCSAMKE</sequence>
<evidence type="ECO:0000256" key="3">
    <source>
        <dbReference type="ARBA" id="ARBA00022759"/>
    </source>
</evidence>
<dbReference type="PANTHER" id="PTHR42648">
    <property type="entry name" value="TRANSPOSASE, PUTATIVE-RELATED"/>
    <property type="match status" value="1"/>
</dbReference>
<dbReference type="GO" id="GO:0046872">
    <property type="term" value="F:metal ion binding"/>
    <property type="evidence" value="ECO:0007669"/>
    <property type="project" value="UniProtKB-KW"/>
</dbReference>
<evidence type="ECO:0000313" key="12">
    <source>
        <dbReference type="Proteomes" id="UP000499080"/>
    </source>
</evidence>
<dbReference type="PANTHER" id="PTHR42648:SF11">
    <property type="entry name" value="TRANSPOSON TY4-P GAG-POL POLYPROTEIN"/>
    <property type="match status" value="1"/>
</dbReference>
<comment type="caution">
    <text evidence="11">The sequence shown here is derived from an EMBL/GenBank/DDBJ whole genome shotgun (WGS) entry which is preliminary data.</text>
</comment>
<dbReference type="EMBL" id="BGPR01034886">
    <property type="protein sequence ID" value="GBO09440.1"/>
    <property type="molecule type" value="Genomic_DNA"/>
</dbReference>
<evidence type="ECO:0000313" key="11">
    <source>
        <dbReference type="EMBL" id="GBO09440.1"/>
    </source>
</evidence>
<proteinExistence type="predicted"/>
<dbReference type="GO" id="GO:0016787">
    <property type="term" value="F:hydrolase activity"/>
    <property type="evidence" value="ECO:0007669"/>
    <property type="project" value="UniProtKB-KW"/>
</dbReference>
<dbReference type="OrthoDB" id="7616520at2759"/>
<keyword evidence="8" id="KW-0808">Transferase</keyword>
<keyword evidence="12" id="KW-1185">Reference proteome</keyword>
<keyword evidence="6" id="KW-0229">DNA integration</keyword>
<dbReference type="GO" id="GO:0003887">
    <property type="term" value="F:DNA-directed DNA polymerase activity"/>
    <property type="evidence" value="ECO:0007669"/>
    <property type="project" value="UniProtKB-KW"/>
</dbReference>
<feature type="domain" description="Retroviral polymerase SH3-like" evidence="10">
    <location>
        <begin position="68"/>
        <end position="122"/>
    </location>
</feature>
<keyword evidence="5" id="KW-0460">Magnesium</keyword>
<evidence type="ECO:0000256" key="4">
    <source>
        <dbReference type="ARBA" id="ARBA00022801"/>
    </source>
</evidence>
<dbReference type="Proteomes" id="UP000499080">
    <property type="component" value="Unassembled WGS sequence"/>
</dbReference>
<keyword evidence="8" id="KW-0548">Nucleotidyltransferase</keyword>
<name>A0A4Y2UD12_ARAVE</name>
<keyword evidence="3" id="KW-0255">Endonuclease</keyword>
<keyword evidence="2" id="KW-0479">Metal-binding</keyword>
<accession>A0A4Y2UD12</accession>
<keyword evidence="7" id="KW-0695">RNA-directed DNA polymerase</keyword>
<reference evidence="11 12" key="1">
    <citation type="journal article" date="2019" name="Sci. Rep.">
        <title>Orb-weaving spider Araneus ventricosus genome elucidates the spidroin gene catalogue.</title>
        <authorList>
            <person name="Kono N."/>
            <person name="Nakamura H."/>
            <person name="Ohtoshi R."/>
            <person name="Moran D.A.P."/>
            <person name="Shinohara A."/>
            <person name="Yoshida Y."/>
            <person name="Fujiwara M."/>
            <person name="Mori M."/>
            <person name="Tomita M."/>
            <person name="Arakawa K."/>
        </authorList>
    </citation>
    <scope>NUCLEOTIDE SEQUENCE [LARGE SCALE GENOMIC DNA]</scope>
</reference>
<dbReference type="InterPro" id="IPR039537">
    <property type="entry name" value="Retrotran_Ty1/copia-like"/>
</dbReference>
<evidence type="ECO:0000256" key="8">
    <source>
        <dbReference type="ARBA" id="ARBA00022932"/>
    </source>
</evidence>
<evidence type="ECO:0000256" key="7">
    <source>
        <dbReference type="ARBA" id="ARBA00022918"/>
    </source>
</evidence>